<comment type="caution">
    <text evidence="3">The sequence shown here is derived from an EMBL/GenBank/DDBJ whole genome shotgun (WGS) entry which is preliminary data.</text>
</comment>
<evidence type="ECO:0000313" key="4">
    <source>
        <dbReference type="Proteomes" id="UP000076154"/>
    </source>
</evidence>
<feature type="transmembrane region" description="Helical" evidence="1">
    <location>
        <begin position="232"/>
        <end position="251"/>
    </location>
</feature>
<feature type="transmembrane region" description="Helical" evidence="1">
    <location>
        <begin position="162"/>
        <end position="185"/>
    </location>
</feature>
<protein>
    <recommendedName>
        <fullName evidence="2">DUF6534 domain-containing protein</fullName>
    </recommendedName>
</protein>
<feature type="transmembrane region" description="Helical" evidence="1">
    <location>
        <begin position="87"/>
        <end position="110"/>
    </location>
</feature>
<dbReference type="Pfam" id="PF20152">
    <property type="entry name" value="DUF6534"/>
    <property type="match status" value="1"/>
</dbReference>
<gene>
    <name evidence="3" type="ORF">Hypma_014793</name>
</gene>
<dbReference type="InParanoid" id="A0A369K5C5"/>
<evidence type="ECO:0000256" key="1">
    <source>
        <dbReference type="SAM" id="Phobius"/>
    </source>
</evidence>
<sequence>MSAPSVIINLDSKLGAGFLGNLIAGIFYGITCVQTYIYFTRNGKDTTQFRILILFLWLLDTLHLALVTHGLYYYLVSNYGNLLALAFPTWSFLVQVYITCISDLIIRGVFGRRVWLMAGKSKIIAAGITTTSLLTFITGFAFATRAFAVKAFVNSSQISHFLYISLGSGVVADTFIAGSLCHSLAKSRTGFRKTDSLVNVLMVYAINTCLLTTVCSTACFITYTVWPNEFTFIGIYFSLSKLFFNSLLATLNSRESLSEKISGISDISMSDILPQEPCTSPVLWRPAVLVNINREVVEDYEQGRTEKGGQRLAIAS</sequence>
<feature type="transmembrane region" description="Helical" evidence="1">
    <location>
        <begin position="122"/>
        <end position="142"/>
    </location>
</feature>
<feature type="transmembrane region" description="Helical" evidence="1">
    <location>
        <begin position="197"/>
        <end position="226"/>
    </location>
</feature>
<feature type="transmembrane region" description="Helical" evidence="1">
    <location>
        <begin position="18"/>
        <end position="39"/>
    </location>
</feature>
<dbReference type="PANTHER" id="PTHR40465">
    <property type="entry name" value="CHROMOSOME 1, WHOLE GENOME SHOTGUN SEQUENCE"/>
    <property type="match status" value="1"/>
</dbReference>
<evidence type="ECO:0000313" key="3">
    <source>
        <dbReference type="EMBL" id="RDB29098.1"/>
    </source>
</evidence>
<feature type="transmembrane region" description="Helical" evidence="1">
    <location>
        <begin position="51"/>
        <end position="75"/>
    </location>
</feature>
<keyword evidence="4" id="KW-1185">Reference proteome</keyword>
<dbReference type="AlphaFoldDB" id="A0A369K5C5"/>
<dbReference type="STRING" id="39966.A0A369K5C5"/>
<reference evidence="3" key="1">
    <citation type="submission" date="2018-04" db="EMBL/GenBank/DDBJ databases">
        <title>Whole genome sequencing of Hypsizygus marmoreus.</title>
        <authorList>
            <person name="Choi I.-G."/>
            <person name="Min B."/>
            <person name="Kim J.-G."/>
            <person name="Kim S."/>
            <person name="Oh Y.-L."/>
            <person name="Kong W.-S."/>
            <person name="Park H."/>
            <person name="Jeong J."/>
            <person name="Song E.-S."/>
        </authorList>
    </citation>
    <scope>NUCLEOTIDE SEQUENCE [LARGE SCALE GENOMIC DNA]</scope>
    <source>
        <strain evidence="3">51987-8</strain>
    </source>
</reference>
<name>A0A369K5C5_HYPMA</name>
<accession>A0A369K5C5</accession>
<dbReference type="EMBL" id="LUEZ02000010">
    <property type="protein sequence ID" value="RDB29098.1"/>
    <property type="molecule type" value="Genomic_DNA"/>
</dbReference>
<organism evidence="3 4">
    <name type="scientific">Hypsizygus marmoreus</name>
    <name type="common">White beech mushroom</name>
    <name type="synonym">Agaricus marmoreus</name>
    <dbReference type="NCBI Taxonomy" id="39966"/>
    <lineage>
        <taxon>Eukaryota</taxon>
        <taxon>Fungi</taxon>
        <taxon>Dikarya</taxon>
        <taxon>Basidiomycota</taxon>
        <taxon>Agaricomycotina</taxon>
        <taxon>Agaricomycetes</taxon>
        <taxon>Agaricomycetidae</taxon>
        <taxon>Agaricales</taxon>
        <taxon>Tricholomatineae</taxon>
        <taxon>Lyophyllaceae</taxon>
        <taxon>Hypsizygus</taxon>
    </lineage>
</organism>
<proteinExistence type="predicted"/>
<keyword evidence="1" id="KW-0812">Transmembrane</keyword>
<feature type="domain" description="DUF6534" evidence="2">
    <location>
        <begin position="170"/>
        <end position="256"/>
    </location>
</feature>
<dbReference type="InterPro" id="IPR045339">
    <property type="entry name" value="DUF6534"/>
</dbReference>
<dbReference type="Proteomes" id="UP000076154">
    <property type="component" value="Unassembled WGS sequence"/>
</dbReference>
<dbReference type="OrthoDB" id="2745105at2759"/>
<keyword evidence="1" id="KW-0472">Membrane</keyword>
<keyword evidence="1" id="KW-1133">Transmembrane helix</keyword>
<dbReference type="PANTHER" id="PTHR40465:SF1">
    <property type="entry name" value="DUF6534 DOMAIN-CONTAINING PROTEIN"/>
    <property type="match status" value="1"/>
</dbReference>
<evidence type="ECO:0000259" key="2">
    <source>
        <dbReference type="Pfam" id="PF20152"/>
    </source>
</evidence>